<reference evidence="4 5" key="1">
    <citation type="submission" date="2017-11" db="EMBL/GenBank/DDBJ databases">
        <title>Genomic Encyclopedia of Archaeal and Bacterial Type Strains, Phase II (KMG-II): From Individual Species to Whole Genera.</title>
        <authorList>
            <person name="Goeker M."/>
        </authorList>
    </citation>
    <scope>NUCLEOTIDE SEQUENCE [LARGE SCALE GENOMIC DNA]</scope>
    <source>
        <strain evidence="4 5">DSM 28175</strain>
    </source>
</reference>
<dbReference type="Pfam" id="PF16130">
    <property type="entry name" value="DUF4842"/>
    <property type="match status" value="1"/>
</dbReference>
<dbReference type="InterPro" id="IPR025193">
    <property type="entry name" value="DUF4114"/>
</dbReference>
<feature type="domain" description="DUF4842" evidence="3">
    <location>
        <begin position="479"/>
        <end position="688"/>
    </location>
</feature>
<evidence type="ECO:0000313" key="5">
    <source>
        <dbReference type="Proteomes" id="UP000242687"/>
    </source>
</evidence>
<dbReference type="AlphaFoldDB" id="A0A2H9VSN3"/>
<keyword evidence="5" id="KW-1185">Reference proteome</keyword>
<feature type="chain" id="PRO_5014126359" evidence="1">
    <location>
        <begin position="19"/>
        <end position="704"/>
    </location>
</feature>
<gene>
    <name evidence="4" type="ORF">CLV57_0836</name>
</gene>
<organism evidence="4 5">
    <name type="scientific">Mucilaginibacter auburnensis</name>
    <dbReference type="NCBI Taxonomy" id="1457233"/>
    <lineage>
        <taxon>Bacteria</taxon>
        <taxon>Pseudomonadati</taxon>
        <taxon>Bacteroidota</taxon>
        <taxon>Sphingobacteriia</taxon>
        <taxon>Sphingobacteriales</taxon>
        <taxon>Sphingobacteriaceae</taxon>
        <taxon>Mucilaginibacter</taxon>
    </lineage>
</organism>
<dbReference type="Proteomes" id="UP000242687">
    <property type="component" value="Unassembled WGS sequence"/>
</dbReference>
<feature type="signal peptide" evidence="1">
    <location>
        <begin position="1"/>
        <end position="18"/>
    </location>
</feature>
<dbReference type="InterPro" id="IPR031025">
    <property type="entry name" value="LruC_dom"/>
</dbReference>
<feature type="domain" description="DUF4114" evidence="2">
    <location>
        <begin position="312"/>
        <end position="396"/>
    </location>
</feature>
<name>A0A2H9VSN3_9SPHI</name>
<protein>
    <submittedName>
        <fullName evidence="4">LruC domain-containing protein</fullName>
    </submittedName>
</protein>
<dbReference type="PROSITE" id="PS51257">
    <property type="entry name" value="PROKAR_LIPOPROTEIN"/>
    <property type="match status" value="1"/>
</dbReference>
<proteinExistence type="predicted"/>
<dbReference type="RefSeq" id="WP_100340079.1">
    <property type="nucleotide sequence ID" value="NZ_PGFJ01000001.1"/>
</dbReference>
<keyword evidence="1" id="KW-0732">Signal</keyword>
<dbReference type="NCBIfam" id="TIGR04456">
    <property type="entry name" value="LruC_dom"/>
    <property type="match status" value="1"/>
</dbReference>
<evidence type="ECO:0000313" key="4">
    <source>
        <dbReference type="EMBL" id="PJJ83841.1"/>
    </source>
</evidence>
<dbReference type="OrthoDB" id="1204817at2"/>
<dbReference type="Pfam" id="PF13448">
    <property type="entry name" value="DUF4114"/>
    <property type="match status" value="1"/>
</dbReference>
<evidence type="ECO:0000256" key="1">
    <source>
        <dbReference type="SAM" id="SignalP"/>
    </source>
</evidence>
<evidence type="ECO:0000259" key="2">
    <source>
        <dbReference type="Pfam" id="PF13448"/>
    </source>
</evidence>
<dbReference type="EMBL" id="PGFJ01000001">
    <property type="protein sequence ID" value="PJJ83841.1"/>
    <property type="molecule type" value="Genomic_DNA"/>
</dbReference>
<evidence type="ECO:0000259" key="3">
    <source>
        <dbReference type="Pfam" id="PF16130"/>
    </source>
</evidence>
<dbReference type="InterPro" id="IPR032295">
    <property type="entry name" value="DUF4842"/>
</dbReference>
<comment type="caution">
    <text evidence="4">The sequence shown here is derived from an EMBL/GenBank/DDBJ whole genome shotgun (WGS) entry which is preliminary data.</text>
</comment>
<sequence>MKKLLHLCLAVGIIAATASCRKSSNQPPDPGGNVVKAAPDGFNFSSSKNVNVSITLRDNNDGPLKGIVLSIYPTDNTSPGAAIFKGVTDASGKITATVAVPAYYTRLIIDPAYVGLMRNVTVSLNGSSVTAVIGGKAGYSGDIVPDAINDSPVTTTSSGGRQINGLLATEYVYPTGYTASNAFSAPTNQGKPVYLETTPDIIPQSLLSFVNSSLPEGQTVPNLHPEYLSNNATRVVNVTARADVWITFVSEGAGYQNVLGFYTYKTGSPPSASGGGTLFGGIDKITYIFPNASAYGSGGGLKSGDKVKLGTFDAGTTIGFVLLQNAWTGSGVNTSATKFFTQDEFNPENTSALRKHSVMLYDNLNKVYLMGFEDLNRQTGGSDNDFNDLVFYATSNPITAISNAGVAVIDDGGDRDGDGVLDELDAFPDDGTRAYVSYYPSASKMATLAFEDNWPTKGDYDLNDLVVNYRYSFTSNASNQVVELKGEYQVAAAGASFKNGFGVQLPVAANAVTSVDGQLKSAAPYVTYAANGVEAGQSKAVIIPFDNPDLLIKNPDNSFFVNTRPDKEKVSNGATATVVVKFGSPVASSVLTATAFNPFLISNGRRGYEAHLPGYAPTDKANIQFFGQADDDSRPGQNRYYVTKENLPWGISFSEGFSYPIEGANISASYLHFNDWALSGGTSYTDWYTNTNAGYRASGNIYSK</sequence>
<accession>A0A2H9VSN3</accession>